<proteinExistence type="predicted"/>
<dbReference type="InterPro" id="IPR036537">
    <property type="entry name" value="Adaptor_Cbl_N_dom_sf"/>
</dbReference>
<evidence type="ECO:0000313" key="3">
    <source>
        <dbReference type="Proteomes" id="UP000053558"/>
    </source>
</evidence>
<sequence>MPLTFVRRRVPLANSLQAVTAASKITAQVVNALQFPPAAAAATIVLVILNTIQGIQNNKSDCDRLARRAATILVDINEQMQGRWDKAPGPLLRNLRKYEETLSALSSFMKELADAKWRDRFWKKASIESAIKEHGLRLNEAAQSFHMATLIDIHYTVGSRSEDSGSDKKPALDKGEDSVSVGGQMSLPPYSSEPETMKDVAEEEIIELKSEGAAELAEDLQSELQVQGSEELTDELAEDKDLDYFLPGELSSSTTYDEHGACSFSRLTTSKGLNMTFGPVPSISPVRRRAPGSIPWKARMRYNGPKGEAKKAWLRDVKMLQNLYHPNLPQMLGFSDEKSHTPFITFTKVKTQSPQALARQVLSSANVAVNVELMLRLYRDLADTAMYTQQQLGLDENKLQDFIEGSTFHVDSKTLVVSLPPPRSANSFSARNYGIAHTLLNACLGMLPNNGRISYTYEHCDEDLTEDMQRKVNQVIALIRGLFPKDGQEAVLSQTAERFVEDSDFDVPLVTLRQIRDASFANGAHDHMWYERSVKAHQFAVGDVGYVPEGEKFGSFVRIRNVLEDKLVELDVENKRSAESWNWKAWPMRREQVQPFELPQNVAGWPVAVPPYEQVDIMVIHEAIVKRPAEAWRYLLANGKSIAAEAAVKPEQLILVTSAGTHQDFYIRDCRFPPPTPHGNPRFAANPFHQQQTHGFHQPPGFGGHGQFGAPPGFHHGGFGQPVLPSIFYLFTSLDREHEPYWSSSPMCVPRGAERPPIDRNFTYKIGWNTGFMHYVQLDAEDFLE</sequence>
<dbReference type="OrthoDB" id="3268478at2759"/>
<dbReference type="GeneID" id="19203825"/>
<protein>
    <submittedName>
        <fullName evidence="2">Uncharacterized protein</fullName>
    </submittedName>
</protein>
<dbReference type="CDD" id="cd21037">
    <property type="entry name" value="MLKL_NTD"/>
    <property type="match status" value="1"/>
</dbReference>
<dbReference type="Gene3D" id="1.20.930.20">
    <property type="entry name" value="Adaptor protein Cbl, N-terminal domain"/>
    <property type="match status" value="1"/>
</dbReference>
<dbReference type="KEGG" id="cput:CONPUDRAFT_157874"/>
<dbReference type="InterPro" id="IPR059179">
    <property type="entry name" value="MLKL-like_MCAfunc"/>
</dbReference>
<dbReference type="RefSeq" id="XP_007773076.1">
    <property type="nucleotide sequence ID" value="XM_007774886.1"/>
</dbReference>
<keyword evidence="3" id="KW-1185">Reference proteome</keyword>
<feature type="region of interest" description="Disordered" evidence="1">
    <location>
        <begin position="159"/>
        <end position="195"/>
    </location>
</feature>
<evidence type="ECO:0000256" key="1">
    <source>
        <dbReference type="SAM" id="MobiDB-lite"/>
    </source>
</evidence>
<reference evidence="3" key="1">
    <citation type="journal article" date="2012" name="Science">
        <title>The Paleozoic origin of enzymatic lignin decomposition reconstructed from 31 fungal genomes.</title>
        <authorList>
            <person name="Floudas D."/>
            <person name="Binder M."/>
            <person name="Riley R."/>
            <person name="Barry K."/>
            <person name="Blanchette R.A."/>
            <person name="Henrissat B."/>
            <person name="Martinez A.T."/>
            <person name="Otillar R."/>
            <person name="Spatafora J.W."/>
            <person name="Yadav J.S."/>
            <person name="Aerts A."/>
            <person name="Benoit I."/>
            <person name="Boyd A."/>
            <person name="Carlson A."/>
            <person name="Copeland A."/>
            <person name="Coutinho P.M."/>
            <person name="de Vries R.P."/>
            <person name="Ferreira P."/>
            <person name="Findley K."/>
            <person name="Foster B."/>
            <person name="Gaskell J."/>
            <person name="Glotzer D."/>
            <person name="Gorecki P."/>
            <person name="Heitman J."/>
            <person name="Hesse C."/>
            <person name="Hori C."/>
            <person name="Igarashi K."/>
            <person name="Jurgens J.A."/>
            <person name="Kallen N."/>
            <person name="Kersten P."/>
            <person name="Kohler A."/>
            <person name="Kuees U."/>
            <person name="Kumar T.K.A."/>
            <person name="Kuo A."/>
            <person name="LaButti K."/>
            <person name="Larrondo L.F."/>
            <person name="Lindquist E."/>
            <person name="Ling A."/>
            <person name="Lombard V."/>
            <person name="Lucas S."/>
            <person name="Lundell T."/>
            <person name="Martin R."/>
            <person name="McLaughlin D.J."/>
            <person name="Morgenstern I."/>
            <person name="Morin E."/>
            <person name="Murat C."/>
            <person name="Nagy L.G."/>
            <person name="Nolan M."/>
            <person name="Ohm R.A."/>
            <person name="Patyshakuliyeva A."/>
            <person name="Rokas A."/>
            <person name="Ruiz-Duenas F.J."/>
            <person name="Sabat G."/>
            <person name="Salamov A."/>
            <person name="Samejima M."/>
            <person name="Schmutz J."/>
            <person name="Slot J.C."/>
            <person name="St John F."/>
            <person name="Stenlid J."/>
            <person name="Sun H."/>
            <person name="Sun S."/>
            <person name="Syed K."/>
            <person name="Tsang A."/>
            <person name="Wiebenga A."/>
            <person name="Young D."/>
            <person name="Pisabarro A."/>
            <person name="Eastwood D.C."/>
            <person name="Martin F."/>
            <person name="Cullen D."/>
            <person name="Grigoriev I.V."/>
            <person name="Hibbett D.S."/>
        </authorList>
    </citation>
    <scope>NUCLEOTIDE SEQUENCE [LARGE SCALE GENOMIC DNA]</scope>
    <source>
        <strain evidence="3">RWD-64-598 SS2</strain>
    </source>
</reference>
<evidence type="ECO:0000313" key="2">
    <source>
        <dbReference type="EMBL" id="EIW76700.1"/>
    </source>
</evidence>
<dbReference type="GO" id="GO:0007166">
    <property type="term" value="P:cell surface receptor signaling pathway"/>
    <property type="evidence" value="ECO:0007669"/>
    <property type="project" value="InterPro"/>
</dbReference>
<organism evidence="2 3">
    <name type="scientific">Coniophora puteana (strain RWD-64-598)</name>
    <name type="common">Brown rot fungus</name>
    <dbReference type="NCBI Taxonomy" id="741705"/>
    <lineage>
        <taxon>Eukaryota</taxon>
        <taxon>Fungi</taxon>
        <taxon>Dikarya</taxon>
        <taxon>Basidiomycota</taxon>
        <taxon>Agaricomycotina</taxon>
        <taxon>Agaricomycetes</taxon>
        <taxon>Agaricomycetidae</taxon>
        <taxon>Boletales</taxon>
        <taxon>Coniophorineae</taxon>
        <taxon>Coniophoraceae</taxon>
        <taxon>Coniophora</taxon>
    </lineage>
</organism>
<accession>A0A5M3MCX7</accession>
<dbReference type="Proteomes" id="UP000053558">
    <property type="component" value="Unassembled WGS sequence"/>
</dbReference>
<dbReference type="OMA" id="KEGWWAG"/>
<dbReference type="AlphaFoldDB" id="A0A5M3MCX7"/>
<dbReference type="EMBL" id="JH711585">
    <property type="protein sequence ID" value="EIW76700.1"/>
    <property type="molecule type" value="Genomic_DNA"/>
</dbReference>
<comment type="caution">
    <text evidence="2">The sequence shown here is derived from an EMBL/GenBank/DDBJ whole genome shotgun (WGS) entry which is preliminary data.</text>
</comment>
<gene>
    <name evidence="2" type="ORF">CONPUDRAFT_157874</name>
</gene>
<feature type="compositionally biased region" description="Basic and acidic residues" evidence="1">
    <location>
        <begin position="160"/>
        <end position="177"/>
    </location>
</feature>
<name>A0A5M3MCX7_CONPW</name>